<keyword evidence="2" id="KW-0813">Transport</keyword>
<reference evidence="9" key="1">
    <citation type="journal article" date="2023" name="Mol. Biol. Evol.">
        <title>Third-Generation Sequencing Reveals the Adaptive Role of the Epigenome in Three Deep-Sea Polychaetes.</title>
        <authorList>
            <person name="Perez M."/>
            <person name="Aroh O."/>
            <person name="Sun Y."/>
            <person name="Lan Y."/>
            <person name="Juniper S.K."/>
            <person name="Young C.R."/>
            <person name="Angers B."/>
            <person name="Qian P.Y."/>
        </authorList>
    </citation>
    <scope>NUCLEOTIDE SEQUENCE</scope>
    <source>
        <strain evidence="9">R07B-5</strain>
    </source>
</reference>
<keyword evidence="5" id="KW-0067">ATP-binding</keyword>
<protein>
    <recommendedName>
        <fullName evidence="8">ABC transporter domain-containing protein</fullName>
    </recommendedName>
</protein>
<dbReference type="InterPro" id="IPR003439">
    <property type="entry name" value="ABC_transporter-like_ATP-bd"/>
</dbReference>
<comment type="subcellular location">
    <subcellularLocation>
        <location evidence="1">Membrane</location>
        <topology evidence="1">Multi-pass membrane protein</topology>
    </subcellularLocation>
</comment>
<keyword evidence="6" id="KW-1133">Transmembrane helix</keyword>
<keyword evidence="10" id="KW-1185">Reference proteome</keyword>
<comment type="caution">
    <text evidence="9">The sequence shown here is derived from an EMBL/GenBank/DDBJ whole genome shotgun (WGS) entry which is preliminary data.</text>
</comment>
<proteinExistence type="predicted"/>
<evidence type="ECO:0000256" key="2">
    <source>
        <dbReference type="ARBA" id="ARBA00022448"/>
    </source>
</evidence>
<evidence type="ECO:0000256" key="1">
    <source>
        <dbReference type="ARBA" id="ARBA00004141"/>
    </source>
</evidence>
<dbReference type="InterPro" id="IPR003593">
    <property type="entry name" value="AAA+_ATPase"/>
</dbReference>
<dbReference type="AlphaFoldDB" id="A0AAD9P772"/>
<dbReference type="GO" id="GO:0005737">
    <property type="term" value="C:cytoplasm"/>
    <property type="evidence" value="ECO:0007669"/>
    <property type="project" value="UniProtKB-ARBA"/>
</dbReference>
<dbReference type="EMBL" id="JAODUO010000106">
    <property type="protein sequence ID" value="KAK2189434.1"/>
    <property type="molecule type" value="Genomic_DNA"/>
</dbReference>
<accession>A0AAD9P772</accession>
<keyword evidence="3" id="KW-0812">Transmembrane</keyword>
<evidence type="ECO:0000256" key="3">
    <source>
        <dbReference type="ARBA" id="ARBA00022692"/>
    </source>
</evidence>
<dbReference type="SUPFAM" id="SSF52540">
    <property type="entry name" value="P-loop containing nucleoside triphosphate hydrolases"/>
    <property type="match status" value="1"/>
</dbReference>
<evidence type="ECO:0000313" key="9">
    <source>
        <dbReference type="EMBL" id="KAK2189434.1"/>
    </source>
</evidence>
<dbReference type="InterPro" id="IPR017871">
    <property type="entry name" value="ABC_transporter-like_CS"/>
</dbReference>
<organism evidence="9 10">
    <name type="scientific">Ridgeia piscesae</name>
    <name type="common">Tubeworm</name>
    <dbReference type="NCBI Taxonomy" id="27915"/>
    <lineage>
        <taxon>Eukaryota</taxon>
        <taxon>Metazoa</taxon>
        <taxon>Spiralia</taxon>
        <taxon>Lophotrochozoa</taxon>
        <taxon>Annelida</taxon>
        <taxon>Polychaeta</taxon>
        <taxon>Sedentaria</taxon>
        <taxon>Canalipalpata</taxon>
        <taxon>Sabellida</taxon>
        <taxon>Siboglinidae</taxon>
        <taxon>Ridgeia</taxon>
    </lineage>
</organism>
<dbReference type="PROSITE" id="PS00211">
    <property type="entry name" value="ABC_TRANSPORTER_1"/>
    <property type="match status" value="1"/>
</dbReference>
<evidence type="ECO:0000256" key="6">
    <source>
        <dbReference type="ARBA" id="ARBA00022989"/>
    </source>
</evidence>
<dbReference type="GO" id="GO:0016887">
    <property type="term" value="F:ATP hydrolysis activity"/>
    <property type="evidence" value="ECO:0007669"/>
    <property type="project" value="InterPro"/>
</dbReference>
<dbReference type="PROSITE" id="PS50893">
    <property type="entry name" value="ABC_TRANSPORTER_2"/>
    <property type="match status" value="1"/>
</dbReference>
<dbReference type="SMART" id="SM00382">
    <property type="entry name" value="AAA"/>
    <property type="match status" value="1"/>
</dbReference>
<dbReference type="PANTHER" id="PTHR24221:SF636">
    <property type="entry name" value="BILE SALT EXPORT PUMP"/>
    <property type="match status" value="1"/>
</dbReference>
<keyword evidence="4" id="KW-0547">Nucleotide-binding</keyword>
<dbReference type="GO" id="GO:0042626">
    <property type="term" value="F:ATPase-coupled transmembrane transporter activity"/>
    <property type="evidence" value="ECO:0007669"/>
    <property type="project" value="TreeGrafter"/>
</dbReference>
<dbReference type="Gene3D" id="3.40.50.300">
    <property type="entry name" value="P-loop containing nucleotide triphosphate hydrolases"/>
    <property type="match status" value="1"/>
</dbReference>
<name>A0AAD9P772_RIDPI</name>
<sequence length="187" mass="20335">MVNVDYLQVLSGLSLDVAVGQTVALVGASGCGKSTVIQLIQRFYDPHGGAIYIDNQPISELNVHWLRHHIGVVSQEPVLFATTIAENIRHGQEGASQGDIEKAAIEANAHNFIMKLPMKYDTLVGERGAQLSGGQKQRIAIARALVRNPRILLLDEATSALDTESEATVQAALDKVQCQHKCFLSYF</sequence>
<dbReference type="GO" id="GO:0016324">
    <property type="term" value="C:apical plasma membrane"/>
    <property type="evidence" value="ECO:0007669"/>
    <property type="project" value="TreeGrafter"/>
</dbReference>
<evidence type="ECO:0000256" key="7">
    <source>
        <dbReference type="ARBA" id="ARBA00023136"/>
    </source>
</evidence>
<evidence type="ECO:0000313" key="10">
    <source>
        <dbReference type="Proteomes" id="UP001209878"/>
    </source>
</evidence>
<dbReference type="PANTHER" id="PTHR24221">
    <property type="entry name" value="ATP-BINDING CASSETTE SUB-FAMILY B"/>
    <property type="match status" value="1"/>
</dbReference>
<evidence type="ECO:0000256" key="5">
    <source>
        <dbReference type="ARBA" id="ARBA00022840"/>
    </source>
</evidence>
<evidence type="ECO:0000256" key="4">
    <source>
        <dbReference type="ARBA" id="ARBA00022741"/>
    </source>
</evidence>
<evidence type="ECO:0000259" key="8">
    <source>
        <dbReference type="PROSITE" id="PS50893"/>
    </source>
</evidence>
<dbReference type="GO" id="GO:0005524">
    <property type="term" value="F:ATP binding"/>
    <property type="evidence" value="ECO:0007669"/>
    <property type="project" value="UniProtKB-KW"/>
</dbReference>
<dbReference type="Pfam" id="PF00005">
    <property type="entry name" value="ABC_tran"/>
    <property type="match status" value="1"/>
</dbReference>
<feature type="domain" description="ABC transporter" evidence="8">
    <location>
        <begin position="2"/>
        <end position="185"/>
    </location>
</feature>
<gene>
    <name evidence="9" type="ORF">NP493_106g00005</name>
</gene>
<keyword evidence="7" id="KW-0472">Membrane</keyword>
<dbReference type="InterPro" id="IPR039421">
    <property type="entry name" value="Type_1_exporter"/>
</dbReference>
<dbReference type="Proteomes" id="UP001209878">
    <property type="component" value="Unassembled WGS sequence"/>
</dbReference>
<dbReference type="FunFam" id="3.40.50.300:FF:000836">
    <property type="entry name" value="ABC transporter B family member 25"/>
    <property type="match status" value="1"/>
</dbReference>
<dbReference type="InterPro" id="IPR027417">
    <property type="entry name" value="P-loop_NTPase"/>
</dbReference>